<dbReference type="EMBL" id="BAAABW010000028">
    <property type="protein sequence ID" value="GAA0373028.1"/>
    <property type="molecule type" value="Genomic_DNA"/>
</dbReference>
<evidence type="ECO:0000313" key="2">
    <source>
        <dbReference type="Proteomes" id="UP001500063"/>
    </source>
</evidence>
<gene>
    <name evidence="1" type="ORF">GCM10010319_59140</name>
</gene>
<dbReference type="InterPro" id="IPR014347">
    <property type="entry name" value="Tautomerase/MIF_sf"/>
</dbReference>
<proteinExistence type="predicted"/>
<dbReference type="Proteomes" id="UP001500063">
    <property type="component" value="Unassembled WGS sequence"/>
</dbReference>
<comment type="caution">
    <text evidence="1">The sequence shown here is derived from an EMBL/GenBank/DDBJ whole genome shotgun (WGS) entry which is preliminary data.</text>
</comment>
<evidence type="ECO:0000313" key="1">
    <source>
        <dbReference type="EMBL" id="GAA0373028.1"/>
    </source>
</evidence>
<organism evidence="1 2">
    <name type="scientific">Streptomyces blastmyceticus</name>
    <dbReference type="NCBI Taxonomy" id="68180"/>
    <lineage>
        <taxon>Bacteria</taxon>
        <taxon>Bacillati</taxon>
        <taxon>Actinomycetota</taxon>
        <taxon>Actinomycetes</taxon>
        <taxon>Kitasatosporales</taxon>
        <taxon>Streptomycetaceae</taxon>
        <taxon>Streptomyces</taxon>
    </lineage>
</organism>
<sequence length="74" mass="8277">MPHVSIKHFPTPLTIDQETVLVEELTAAVQKAFGCDEGVVSIALEPVAEADWNERVYAPEIEGRKDLLRKTPNY</sequence>
<dbReference type="Gene3D" id="3.30.429.10">
    <property type="entry name" value="Macrophage Migration Inhibitory Factor"/>
    <property type="match status" value="1"/>
</dbReference>
<name>A0ABP3HKL9_9ACTN</name>
<protein>
    <recommendedName>
        <fullName evidence="3">4-oxalocrotonate tautomerase</fullName>
    </recommendedName>
</protein>
<reference evidence="2" key="1">
    <citation type="journal article" date="2019" name="Int. J. Syst. Evol. Microbiol.">
        <title>The Global Catalogue of Microorganisms (GCM) 10K type strain sequencing project: providing services to taxonomists for standard genome sequencing and annotation.</title>
        <authorList>
            <consortium name="The Broad Institute Genomics Platform"/>
            <consortium name="The Broad Institute Genome Sequencing Center for Infectious Disease"/>
            <person name="Wu L."/>
            <person name="Ma J."/>
        </authorList>
    </citation>
    <scope>NUCLEOTIDE SEQUENCE [LARGE SCALE GENOMIC DNA]</scope>
    <source>
        <strain evidence="2">JCM 4565</strain>
    </source>
</reference>
<evidence type="ECO:0008006" key="3">
    <source>
        <dbReference type="Google" id="ProtNLM"/>
    </source>
</evidence>
<keyword evidence="2" id="KW-1185">Reference proteome</keyword>
<dbReference type="SUPFAM" id="SSF55331">
    <property type="entry name" value="Tautomerase/MIF"/>
    <property type="match status" value="1"/>
</dbReference>
<accession>A0ABP3HKL9</accession>